<dbReference type="Gene3D" id="1.20.5.1930">
    <property type="match status" value="1"/>
</dbReference>
<evidence type="ECO:0000256" key="9">
    <source>
        <dbReference type="SAM" id="Phobius"/>
    </source>
</evidence>
<evidence type="ECO:0000256" key="4">
    <source>
        <dbReference type="ARBA" id="ARBA00022679"/>
    </source>
</evidence>
<evidence type="ECO:0000256" key="5">
    <source>
        <dbReference type="ARBA" id="ARBA00022741"/>
    </source>
</evidence>
<dbReference type="SUPFAM" id="SSF55874">
    <property type="entry name" value="ATPase domain of HSP90 chaperone/DNA topoisomerase II/histidine kinase"/>
    <property type="match status" value="1"/>
</dbReference>
<dbReference type="InterPro" id="IPR050482">
    <property type="entry name" value="Sensor_HK_TwoCompSys"/>
</dbReference>
<keyword evidence="9" id="KW-1133">Transmembrane helix</keyword>
<proteinExistence type="predicted"/>
<feature type="domain" description="Signal transduction histidine kinase subgroup 3 dimerisation and phosphoacceptor" evidence="11">
    <location>
        <begin position="196"/>
        <end position="261"/>
    </location>
</feature>
<evidence type="ECO:0000259" key="11">
    <source>
        <dbReference type="Pfam" id="PF07730"/>
    </source>
</evidence>
<comment type="catalytic activity">
    <reaction evidence="1">
        <text>ATP + protein L-histidine = ADP + protein N-phospho-L-histidine.</text>
        <dbReference type="EC" id="2.7.13.3"/>
    </reaction>
</comment>
<name>A0AAU6SEW3_9MICO</name>
<sequence length="400" mass="42105">MFRRLKTYQLVTDVSVALVFLLVAWPVEAVTATGAFGVEYLIGSDGHTVFGLLIAGIFSAALAVRRLSPALALGLAWLGAVAQIGLGRPPSFSDVAIFAVLYATAAYGVRPVYWAGFVSAIVGALVITVYLFAGPVFAGGGLSWQTLPIALVTLVAAAFALGLSWTIGALVRTAVRARENREAQQRAEAETVAEQERVRIARDMHDVVAHSLAVVIAQADGARYAVAADPAVATDALATISSTARSALADVRLLLGQLRHRQGDGPQPTIADLEELYAQVRAAGVELRVDVDPAPQRSSAEGEPAAAVQLAVYRILQEALTNALRHGAPGGPVDVRLAWLPDRVELDVRNPIVPGTQPARFGHGLIGMRERAQLAGGRLDAADEFGAFTVRAHIPIGDLA</sequence>
<dbReference type="EMBL" id="CP151632">
    <property type="protein sequence ID" value="WZO35469.1"/>
    <property type="molecule type" value="Genomic_DNA"/>
</dbReference>
<keyword evidence="3" id="KW-0597">Phosphoprotein</keyword>
<feature type="transmembrane region" description="Helical" evidence="9">
    <location>
        <begin position="149"/>
        <end position="171"/>
    </location>
</feature>
<dbReference type="InterPro" id="IPR011712">
    <property type="entry name" value="Sig_transdc_His_kin_sub3_dim/P"/>
</dbReference>
<dbReference type="PANTHER" id="PTHR24421:SF10">
    <property type="entry name" value="NITRATE_NITRITE SENSOR PROTEIN NARQ"/>
    <property type="match status" value="1"/>
</dbReference>
<keyword evidence="6 13" id="KW-0418">Kinase</keyword>
<accession>A0AAU6SEW3</accession>
<dbReference type="CDD" id="cd16917">
    <property type="entry name" value="HATPase_UhpB-NarQ-NarX-like"/>
    <property type="match status" value="1"/>
</dbReference>
<feature type="domain" description="DUF7134" evidence="12">
    <location>
        <begin position="5"/>
        <end position="173"/>
    </location>
</feature>
<dbReference type="InterPro" id="IPR003594">
    <property type="entry name" value="HATPase_dom"/>
</dbReference>
<dbReference type="GO" id="GO:0016020">
    <property type="term" value="C:membrane"/>
    <property type="evidence" value="ECO:0007669"/>
    <property type="project" value="InterPro"/>
</dbReference>
<feature type="transmembrane region" description="Helical" evidence="9">
    <location>
        <begin position="45"/>
        <end position="63"/>
    </location>
</feature>
<dbReference type="PANTHER" id="PTHR24421">
    <property type="entry name" value="NITRATE/NITRITE SENSOR PROTEIN NARX-RELATED"/>
    <property type="match status" value="1"/>
</dbReference>
<dbReference type="EC" id="2.7.13.3" evidence="2"/>
<dbReference type="RefSeq" id="WP_349426306.1">
    <property type="nucleotide sequence ID" value="NZ_CP151632.1"/>
</dbReference>
<dbReference type="GO" id="GO:0046983">
    <property type="term" value="F:protein dimerization activity"/>
    <property type="evidence" value="ECO:0007669"/>
    <property type="project" value="InterPro"/>
</dbReference>
<gene>
    <name evidence="13" type="ORF">MRBLWS13_003172</name>
</gene>
<evidence type="ECO:0000256" key="7">
    <source>
        <dbReference type="ARBA" id="ARBA00022840"/>
    </source>
</evidence>
<keyword evidence="9" id="KW-0812">Transmembrane</keyword>
<evidence type="ECO:0000313" key="13">
    <source>
        <dbReference type="EMBL" id="WZO35469.1"/>
    </source>
</evidence>
<evidence type="ECO:0000256" key="2">
    <source>
        <dbReference type="ARBA" id="ARBA00012438"/>
    </source>
</evidence>
<keyword evidence="5" id="KW-0547">Nucleotide-binding</keyword>
<evidence type="ECO:0000256" key="6">
    <source>
        <dbReference type="ARBA" id="ARBA00022777"/>
    </source>
</evidence>
<feature type="domain" description="Histidine kinase/HSP90-like ATPase" evidence="10">
    <location>
        <begin position="309"/>
        <end position="395"/>
    </location>
</feature>
<dbReference type="GO" id="GO:0000155">
    <property type="term" value="F:phosphorelay sensor kinase activity"/>
    <property type="evidence" value="ECO:0007669"/>
    <property type="project" value="InterPro"/>
</dbReference>
<organism evidence="13">
    <name type="scientific">Microbacterium sp. LWS13-1.2</name>
    <dbReference type="NCBI Taxonomy" id="3135264"/>
    <lineage>
        <taxon>Bacteria</taxon>
        <taxon>Bacillati</taxon>
        <taxon>Actinomycetota</taxon>
        <taxon>Actinomycetes</taxon>
        <taxon>Micrococcales</taxon>
        <taxon>Microbacteriaceae</taxon>
        <taxon>Microbacterium</taxon>
    </lineage>
</organism>
<evidence type="ECO:0000256" key="1">
    <source>
        <dbReference type="ARBA" id="ARBA00000085"/>
    </source>
</evidence>
<dbReference type="InterPro" id="IPR055558">
    <property type="entry name" value="DUF7134"/>
</dbReference>
<keyword evidence="8" id="KW-0902">Two-component regulatory system</keyword>
<dbReference type="Gene3D" id="3.30.565.10">
    <property type="entry name" value="Histidine kinase-like ATPase, C-terminal domain"/>
    <property type="match status" value="1"/>
</dbReference>
<dbReference type="Pfam" id="PF23539">
    <property type="entry name" value="DUF7134"/>
    <property type="match status" value="1"/>
</dbReference>
<evidence type="ECO:0000259" key="10">
    <source>
        <dbReference type="Pfam" id="PF02518"/>
    </source>
</evidence>
<keyword evidence="9" id="KW-0472">Membrane</keyword>
<dbReference type="GO" id="GO:0005524">
    <property type="term" value="F:ATP binding"/>
    <property type="evidence" value="ECO:0007669"/>
    <property type="project" value="UniProtKB-KW"/>
</dbReference>
<reference evidence="13" key="1">
    <citation type="submission" date="2024-04" db="EMBL/GenBank/DDBJ databases">
        <authorList>
            <person name="Roder T."/>
            <person name="Oberhansli S."/>
            <person name="Kreuzer M."/>
        </authorList>
    </citation>
    <scope>NUCLEOTIDE SEQUENCE</scope>
    <source>
        <strain evidence="13">LWS13-1.2</strain>
    </source>
</reference>
<dbReference type="InterPro" id="IPR036890">
    <property type="entry name" value="HATPase_C_sf"/>
</dbReference>
<evidence type="ECO:0000259" key="12">
    <source>
        <dbReference type="Pfam" id="PF23539"/>
    </source>
</evidence>
<dbReference type="Pfam" id="PF02518">
    <property type="entry name" value="HATPase_c"/>
    <property type="match status" value="1"/>
</dbReference>
<evidence type="ECO:0000256" key="8">
    <source>
        <dbReference type="ARBA" id="ARBA00023012"/>
    </source>
</evidence>
<protein>
    <recommendedName>
        <fullName evidence="2">histidine kinase</fullName>
        <ecNumber evidence="2">2.7.13.3</ecNumber>
    </recommendedName>
</protein>
<keyword evidence="4" id="KW-0808">Transferase</keyword>
<feature type="transmembrane region" description="Helical" evidence="9">
    <location>
        <begin position="116"/>
        <end position="137"/>
    </location>
</feature>
<evidence type="ECO:0000256" key="3">
    <source>
        <dbReference type="ARBA" id="ARBA00022553"/>
    </source>
</evidence>
<dbReference type="Pfam" id="PF07730">
    <property type="entry name" value="HisKA_3"/>
    <property type="match status" value="1"/>
</dbReference>
<dbReference type="AlphaFoldDB" id="A0AAU6SEW3"/>
<keyword evidence="7" id="KW-0067">ATP-binding</keyword>